<name>A0A6N8CNT8_9BACI</name>
<dbReference type="RefSeq" id="WP_329602753.1">
    <property type="nucleotide sequence ID" value="NZ_WNHB01000005.1"/>
</dbReference>
<evidence type="ECO:0000313" key="2">
    <source>
        <dbReference type="Proteomes" id="UP000440978"/>
    </source>
</evidence>
<organism evidence="1 2">
    <name type="scientific">Terrilactibacillus tamarindi</name>
    <dbReference type="NCBI Taxonomy" id="2599694"/>
    <lineage>
        <taxon>Bacteria</taxon>
        <taxon>Bacillati</taxon>
        <taxon>Bacillota</taxon>
        <taxon>Bacilli</taxon>
        <taxon>Bacillales</taxon>
        <taxon>Bacillaceae</taxon>
        <taxon>Terrilactibacillus</taxon>
    </lineage>
</organism>
<comment type="caution">
    <text evidence="1">The sequence shown here is derived from an EMBL/GenBank/DDBJ whole genome shotgun (WGS) entry which is preliminary data.</text>
</comment>
<evidence type="ECO:0000313" key="1">
    <source>
        <dbReference type="EMBL" id="MTT31250.1"/>
    </source>
</evidence>
<proteinExistence type="predicted"/>
<keyword evidence="2" id="KW-1185">Reference proteome</keyword>
<reference evidence="1 2" key="1">
    <citation type="submission" date="2019-11" db="EMBL/GenBank/DDBJ databases">
        <title>Terrilactibacillus tamarindus sp. nov. BCM23-1 isolated from bark of Tamarindus indica.</title>
        <authorList>
            <person name="Kingkaew E."/>
            <person name="Tanasupawat S."/>
        </authorList>
    </citation>
    <scope>NUCLEOTIDE SEQUENCE [LARGE SCALE GENOMIC DNA]</scope>
    <source>
        <strain evidence="1 2">BCM23-1</strain>
    </source>
</reference>
<protein>
    <submittedName>
        <fullName evidence="1">Spore coat associated protein CotJA</fullName>
    </submittedName>
</protein>
<dbReference type="EMBL" id="WNHB01000005">
    <property type="protein sequence ID" value="MTT31250.1"/>
    <property type="molecule type" value="Genomic_DNA"/>
</dbReference>
<dbReference type="InterPro" id="IPR020256">
    <property type="entry name" value="Spore_coat_CotJA"/>
</dbReference>
<accession>A0A6N8CNT8</accession>
<dbReference type="Proteomes" id="UP000440978">
    <property type="component" value="Unassembled WGS sequence"/>
</dbReference>
<dbReference type="Pfam" id="PF11007">
    <property type="entry name" value="CotJA"/>
    <property type="match status" value="1"/>
</dbReference>
<sequence>MPTFRKTYKPYVSPFDPCPPLRVKTYETPAQLYLGFQPENLKQFNLNDALKHGTLWPDLYTPYTNPFETKKS</sequence>
<gene>
    <name evidence="1" type="ORF">GMB86_04365</name>
</gene>
<dbReference type="AlphaFoldDB" id="A0A6N8CNT8"/>